<sequence length="340" mass="37200">MAEPSLQDVLSSPEWIPHTFDAQGANLTFVHVPREARSDLMFLSDEHFAGNYPRVAFPADKVAAQVAAVDRAPIHFIFHTSYCCSTLLAKALDVPGTATILKEPDVLINLANRVIRSYDPGNRQRVELVLKLLERPFAPGEAVIVKPTNFANRLVDVVLAQRPASRAVLLYSDVETFLRSLLKRGMFGRIFGRRLFTQLSGWSPIEFGYGPDELLQQTDVQIAALAWLMQIAHFDAIARAFGPDRVTVIDSVELLARSEAVLGKVQSFFGLGLGGDAVAAIASGPVFSRHSKFADRDYDAASRAEEHEAASKVHSEELGMVAQWIEAVAAQIGAPLRPGL</sequence>
<dbReference type="SUPFAM" id="SSF52540">
    <property type="entry name" value="P-loop containing nucleoside triphosphate hydrolases"/>
    <property type="match status" value="1"/>
</dbReference>
<accession>A0ABT0RE37</accession>
<proteinExistence type="predicted"/>
<evidence type="ECO:0000313" key="2">
    <source>
        <dbReference type="Proteomes" id="UP001165343"/>
    </source>
</evidence>
<keyword evidence="2" id="KW-1185">Reference proteome</keyword>
<reference evidence="1" key="1">
    <citation type="submission" date="2022-05" db="EMBL/GenBank/DDBJ databases">
        <authorList>
            <person name="Jo J.-H."/>
            <person name="Im W.-T."/>
        </authorList>
    </citation>
    <scope>NUCLEOTIDE SEQUENCE</scope>
    <source>
        <strain evidence="1">RG327</strain>
    </source>
</reference>
<dbReference type="InterPro" id="IPR027417">
    <property type="entry name" value="P-loop_NTPase"/>
</dbReference>
<evidence type="ECO:0000313" key="1">
    <source>
        <dbReference type="EMBL" id="MCL6678540.1"/>
    </source>
</evidence>
<dbReference type="Proteomes" id="UP001165343">
    <property type="component" value="Unassembled WGS sequence"/>
</dbReference>
<gene>
    <name evidence="1" type="ORF">LZ519_04310</name>
</gene>
<name>A0ABT0RE37_9SPHN</name>
<dbReference type="RefSeq" id="WP_249867487.1">
    <property type="nucleotide sequence ID" value="NZ_JAMGBC010000001.1"/>
</dbReference>
<dbReference type="EMBL" id="JAMGBC010000001">
    <property type="protein sequence ID" value="MCL6678540.1"/>
    <property type="molecule type" value="Genomic_DNA"/>
</dbReference>
<dbReference type="Gene3D" id="3.40.50.300">
    <property type="entry name" value="P-loop containing nucleotide triphosphate hydrolases"/>
    <property type="match status" value="1"/>
</dbReference>
<protein>
    <submittedName>
        <fullName evidence="1">Uncharacterized protein</fullName>
    </submittedName>
</protein>
<comment type="caution">
    <text evidence="1">The sequence shown here is derived from an EMBL/GenBank/DDBJ whole genome shotgun (WGS) entry which is preliminary data.</text>
</comment>
<organism evidence="1 2">
    <name type="scientific">Sphingomonas anseongensis</name>
    <dbReference type="NCBI Taxonomy" id="2908207"/>
    <lineage>
        <taxon>Bacteria</taxon>
        <taxon>Pseudomonadati</taxon>
        <taxon>Pseudomonadota</taxon>
        <taxon>Alphaproteobacteria</taxon>
        <taxon>Sphingomonadales</taxon>
        <taxon>Sphingomonadaceae</taxon>
        <taxon>Sphingomonas</taxon>
    </lineage>
</organism>